<protein>
    <submittedName>
        <fullName evidence="8">AMP-binding protein</fullName>
    </submittedName>
</protein>
<feature type="domain" description="Carrier" evidence="7">
    <location>
        <begin position="531"/>
        <end position="606"/>
    </location>
</feature>
<comment type="cofactor">
    <cofactor evidence="1">
        <name>pantetheine 4'-phosphate</name>
        <dbReference type="ChEBI" id="CHEBI:47942"/>
    </cofactor>
</comment>
<comment type="catalytic activity">
    <reaction evidence="6">
        <text>a long-chain fatty acid + ATP + CoA = a long-chain fatty acyl-CoA + AMP + diphosphate</text>
        <dbReference type="Rhea" id="RHEA:15421"/>
        <dbReference type="ChEBI" id="CHEBI:30616"/>
        <dbReference type="ChEBI" id="CHEBI:33019"/>
        <dbReference type="ChEBI" id="CHEBI:57287"/>
        <dbReference type="ChEBI" id="CHEBI:57560"/>
        <dbReference type="ChEBI" id="CHEBI:83139"/>
        <dbReference type="ChEBI" id="CHEBI:456215"/>
        <dbReference type="EC" id="6.2.1.3"/>
    </reaction>
    <physiologicalReaction direction="left-to-right" evidence="6">
        <dbReference type="Rhea" id="RHEA:15422"/>
    </physiologicalReaction>
</comment>
<evidence type="ECO:0000256" key="3">
    <source>
        <dbReference type="ARBA" id="ARBA00022553"/>
    </source>
</evidence>
<keyword evidence="4" id="KW-0547">Nucleotide-binding</keyword>
<dbReference type="GO" id="GO:0004467">
    <property type="term" value="F:long-chain fatty acid-CoA ligase activity"/>
    <property type="evidence" value="ECO:0007669"/>
    <property type="project" value="UniProtKB-EC"/>
</dbReference>
<dbReference type="PROSITE" id="PS00012">
    <property type="entry name" value="PHOSPHOPANTETHEINE"/>
    <property type="match status" value="1"/>
</dbReference>
<evidence type="ECO:0000256" key="2">
    <source>
        <dbReference type="ARBA" id="ARBA00022450"/>
    </source>
</evidence>
<dbReference type="InterPro" id="IPR009081">
    <property type="entry name" value="PP-bd_ACP"/>
</dbReference>
<sequence length="1220" mass="140768">MITYQDVKTVYDLVQNAGREHGDRVFLKYEENEKVFCVTYRQFAEDCDVIATWAREKREKVGHKLKVGLLGISSYHYLAVLLGVMSGGDTGIPLDVQMNAEKLADCLNRSDVDVLFYDWEFHPITDDVRPNCPNVTEYISLQHGKHVPCSDQILKKYAGQKVPSDAKEDECAMILFTSGTTGRGKGVMLSNGNLMDNTFCATDLLNPENEVYLNVLPIHHVFCLNGDVFTVMRYGGVLCLNRDMKKLAEHILLFEPTAMRMVPMMAKTLYNRIAILSRQKPEIPIRKIKEQILGRRLHKIISGGGYLAPDLAKNYQRLGITIAQGYGMSECSPKISSPDWSRPDKVDSVGKIVDRCQVRIVDGEIQVKSPSVMMGYYKEPEKTAEAITEDGWLCTGDLGHVDDEGFLYLTGRKKNLIILSNGENVAPEEIENMFEDDRLIEDILVYGADDRICAEVYPNYKYAEVAGVEDIEKTVSAIVKKHNQELPTFKRILRCTIRETPFAKTSSKKIIRNQYFEGKKLEKQEEQNLRMPETGYQKQIYECVAGVLGHRKFGIDTPLYEAGLDSLGSVLLLTDLYKTIKLSMTLDDLVKHDSVLKLEALASKEDEKHQVDYSVRPVYPLTNLQLYFAYVMRGNTTANLPFLYKLDERVDLRRLKFAVEWLFEIHPELKAIIQMAEGRYQIFRDDKRKIEIPITHLSDEQWEKTRENLLYPYLYGEGENLYHIGIYQTDSANYFFFDLAHIMGDGMTMNVLFEDLNQLYLRKAVEPESYTFYEYILDEKDRDARGLRTKNEEYFQNLMKGFKIRKSILTRPDDYDLEHGIDAVLRGRFRRLSRHQVTAFCKKYSVSENVFFLTAYNLSIGIFSNEDDTVCSSIHSGRTDSRWHRLAGPLFLTYYFRCTPDIDQTVPELLKTSGKQIVNTMRCYISNLHADEMFFQYQGDLLNIGTIGGYPAKREKMQLDALPFHLQVFTDEKGYYYELRYWENRFDRAQLECFMMIMETLMEAMQEETLVRRLKRHLPDKLFPLHYTVTADQLNHTVQRQLLRNVDGKEPVKVYVFDKNCRKKPFGAWGELYVMDYEPETWRDRITNPYGPGMLYQTGYTARILPDGSLDLLENGGRTILQEGLTGRHFLDLYKLESTLCHYPGVERAEAYVRYAEGNKLILTAEVSPAMEAGPAGFDKKAELDIVKIREYLERNCEKSLIPSEIRIVEPSKSDSDDEM</sequence>
<dbReference type="GO" id="GO:0005524">
    <property type="term" value="F:ATP binding"/>
    <property type="evidence" value="ECO:0007669"/>
    <property type="project" value="UniProtKB-KW"/>
</dbReference>
<gene>
    <name evidence="8" type="ORF">LKD32_07585</name>
</gene>
<dbReference type="EMBL" id="JAJEPU010000018">
    <property type="protein sequence ID" value="MCC2164742.1"/>
    <property type="molecule type" value="Genomic_DNA"/>
</dbReference>
<evidence type="ECO:0000256" key="6">
    <source>
        <dbReference type="ARBA" id="ARBA00024484"/>
    </source>
</evidence>
<evidence type="ECO:0000256" key="1">
    <source>
        <dbReference type="ARBA" id="ARBA00001957"/>
    </source>
</evidence>
<keyword evidence="3" id="KW-0597">Phosphoprotein</keyword>
<keyword evidence="5" id="KW-0067">ATP-binding</keyword>
<proteinExistence type="predicted"/>
<organism evidence="8 9">
    <name type="scientific">Brotaphodocola catenula</name>
    <dbReference type="NCBI Taxonomy" id="2885361"/>
    <lineage>
        <taxon>Bacteria</taxon>
        <taxon>Bacillati</taxon>
        <taxon>Bacillota</taxon>
        <taxon>Clostridia</taxon>
        <taxon>Lachnospirales</taxon>
        <taxon>Lachnospiraceae</taxon>
        <taxon>Brotaphodocola</taxon>
    </lineage>
</organism>
<name>A0AAE3ASU0_9FIRM</name>
<reference evidence="8" key="1">
    <citation type="submission" date="2021-10" db="EMBL/GenBank/DDBJ databases">
        <title>Anaerobic single-cell dispensing facilitates the cultivation of human gut bacteria.</title>
        <authorList>
            <person name="Afrizal A."/>
        </authorList>
    </citation>
    <scope>NUCLEOTIDE SEQUENCE</scope>
    <source>
        <strain evidence="8">CLA-AA-H274</strain>
    </source>
</reference>
<dbReference type="PROSITE" id="PS50075">
    <property type="entry name" value="CARRIER"/>
    <property type="match status" value="1"/>
</dbReference>
<dbReference type="Pfam" id="PF00668">
    <property type="entry name" value="Condensation"/>
    <property type="match status" value="1"/>
</dbReference>
<dbReference type="InterPro" id="IPR045851">
    <property type="entry name" value="AMP-bd_C_sf"/>
</dbReference>
<dbReference type="SUPFAM" id="SSF56801">
    <property type="entry name" value="Acetyl-CoA synthetase-like"/>
    <property type="match status" value="2"/>
</dbReference>
<evidence type="ECO:0000313" key="8">
    <source>
        <dbReference type="EMBL" id="MCC2164742.1"/>
    </source>
</evidence>
<dbReference type="PANTHER" id="PTHR43272:SF33">
    <property type="entry name" value="AMP-BINDING DOMAIN-CONTAINING PROTEIN-RELATED"/>
    <property type="match status" value="1"/>
</dbReference>
<evidence type="ECO:0000259" key="7">
    <source>
        <dbReference type="PROSITE" id="PS50075"/>
    </source>
</evidence>
<dbReference type="Gene3D" id="3.30.300.30">
    <property type="match status" value="1"/>
</dbReference>
<dbReference type="PANTHER" id="PTHR43272">
    <property type="entry name" value="LONG-CHAIN-FATTY-ACID--COA LIGASE"/>
    <property type="match status" value="1"/>
</dbReference>
<dbReference type="Gene3D" id="3.30.559.10">
    <property type="entry name" value="Chloramphenicol acetyltransferase-like domain"/>
    <property type="match status" value="1"/>
</dbReference>
<dbReference type="GO" id="GO:0016020">
    <property type="term" value="C:membrane"/>
    <property type="evidence" value="ECO:0007669"/>
    <property type="project" value="TreeGrafter"/>
</dbReference>
<evidence type="ECO:0000256" key="4">
    <source>
        <dbReference type="ARBA" id="ARBA00022741"/>
    </source>
</evidence>
<dbReference type="Gene3D" id="3.30.559.30">
    <property type="entry name" value="Nonribosomal peptide synthetase, condensation domain"/>
    <property type="match status" value="1"/>
</dbReference>
<dbReference type="InterPro" id="IPR006162">
    <property type="entry name" value="Ppantetheine_attach_site"/>
</dbReference>
<dbReference type="RefSeq" id="WP_308451290.1">
    <property type="nucleotide sequence ID" value="NZ_JAJEPU010000018.1"/>
</dbReference>
<comment type="caution">
    <text evidence="8">The sequence shown here is derived from an EMBL/GenBank/DDBJ whole genome shotgun (WGS) entry which is preliminary data.</text>
</comment>
<dbReference type="Pfam" id="PF00550">
    <property type="entry name" value="PP-binding"/>
    <property type="match status" value="1"/>
</dbReference>
<dbReference type="Gene3D" id="3.40.50.12780">
    <property type="entry name" value="N-terminal domain of ligase-like"/>
    <property type="match status" value="1"/>
</dbReference>
<dbReference type="Pfam" id="PF00501">
    <property type="entry name" value="AMP-binding"/>
    <property type="match status" value="1"/>
</dbReference>
<dbReference type="AlphaFoldDB" id="A0AAE3ASU0"/>
<dbReference type="InterPro" id="IPR001242">
    <property type="entry name" value="Condensation_dom"/>
</dbReference>
<dbReference type="InterPro" id="IPR042099">
    <property type="entry name" value="ANL_N_sf"/>
</dbReference>
<dbReference type="Pfam" id="PF23562">
    <property type="entry name" value="AMP-binding_C_3"/>
    <property type="match status" value="1"/>
</dbReference>
<dbReference type="SUPFAM" id="SSF52777">
    <property type="entry name" value="CoA-dependent acyltransferases"/>
    <property type="match status" value="2"/>
</dbReference>
<keyword evidence="2" id="KW-0596">Phosphopantetheine</keyword>
<dbReference type="InterPro" id="IPR000873">
    <property type="entry name" value="AMP-dep_synth/lig_dom"/>
</dbReference>
<dbReference type="GO" id="GO:0008610">
    <property type="term" value="P:lipid biosynthetic process"/>
    <property type="evidence" value="ECO:0007669"/>
    <property type="project" value="UniProtKB-ARBA"/>
</dbReference>
<dbReference type="InterPro" id="IPR023213">
    <property type="entry name" value="CAT-like_dom_sf"/>
</dbReference>
<keyword evidence="9" id="KW-1185">Reference proteome</keyword>
<evidence type="ECO:0000313" key="9">
    <source>
        <dbReference type="Proteomes" id="UP001198962"/>
    </source>
</evidence>
<evidence type="ECO:0000256" key="5">
    <source>
        <dbReference type="ARBA" id="ARBA00022840"/>
    </source>
</evidence>
<dbReference type="Proteomes" id="UP001198962">
    <property type="component" value="Unassembled WGS sequence"/>
</dbReference>
<accession>A0AAE3ASU0</accession>
<dbReference type="Gene3D" id="1.10.1200.10">
    <property type="entry name" value="ACP-like"/>
    <property type="match status" value="1"/>
</dbReference>
<dbReference type="InterPro" id="IPR036736">
    <property type="entry name" value="ACP-like_sf"/>
</dbReference>
<dbReference type="SUPFAM" id="SSF47336">
    <property type="entry name" value="ACP-like"/>
    <property type="match status" value="1"/>
</dbReference>